<organism evidence="1 2">
    <name type="scientific">Pantoea cypripedii</name>
    <name type="common">Pectobacterium cypripedii</name>
    <name type="synonym">Erwinia cypripedii</name>
    <dbReference type="NCBI Taxonomy" id="55209"/>
    <lineage>
        <taxon>Bacteria</taxon>
        <taxon>Pseudomonadati</taxon>
        <taxon>Pseudomonadota</taxon>
        <taxon>Gammaproteobacteria</taxon>
        <taxon>Enterobacterales</taxon>
        <taxon>Erwiniaceae</taxon>
        <taxon>Pantoea</taxon>
    </lineage>
</organism>
<gene>
    <name evidence="1" type="ORF">CUN67_08910</name>
</gene>
<accession>A0A6B9FY46</accession>
<protein>
    <submittedName>
        <fullName evidence="1">Uncharacterized protein</fullName>
    </submittedName>
</protein>
<dbReference type="Proteomes" id="UP000502005">
    <property type="component" value="Chromosome"/>
</dbReference>
<evidence type="ECO:0000313" key="1">
    <source>
        <dbReference type="EMBL" id="QGY29042.1"/>
    </source>
</evidence>
<sequence length="73" mass="7937">MKFDFKDHGAVATLTITSSLFELRKHNRAVDAALLSADVIATTSGIFIRKTVISGPVKRSLRAYRAATSEADK</sequence>
<reference evidence="1 2" key="1">
    <citation type="submission" date="2017-11" db="EMBL/GenBank/DDBJ databases">
        <title>Genome sequence of Pantoea cypripedii NE1.</title>
        <authorList>
            <person name="Nascimento F.X."/>
        </authorList>
    </citation>
    <scope>NUCLEOTIDE SEQUENCE [LARGE SCALE GENOMIC DNA]</scope>
    <source>
        <strain evidence="1 2">NE1</strain>
    </source>
</reference>
<dbReference type="AlphaFoldDB" id="A0A6B9FY46"/>
<dbReference type="RefSeq" id="WP_208714913.1">
    <property type="nucleotide sequence ID" value="NZ_CP024768.1"/>
</dbReference>
<evidence type="ECO:0000313" key="2">
    <source>
        <dbReference type="Proteomes" id="UP000502005"/>
    </source>
</evidence>
<name>A0A6B9FY46_PANCY</name>
<proteinExistence type="predicted"/>
<dbReference type="EMBL" id="CP024768">
    <property type="protein sequence ID" value="QGY29042.1"/>
    <property type="molecule type" value="Genomic_DNA"/>
</dbReference>